<name>A0A9W9G389_9EURO</name>
<organism evidence="1 2">
    <name type="scientific">Penicillium argentinense</name>
    <dbReference type="NCBI Taxonomy" id="1131581"/>
    <lineage>
        <taxon>Eukaryota</taxon>
        <taxon>Fungi</taxon>
        <taxon>Dikarya</taxon>
        <taxon>Ascomycota</taxon>
        <taxon>Pezizomycotina</taxon>
        <taxon>Eurotiomycetes</taxon>
        <taxon>Eurotiomycetidae</taxon>
        <taxon>Eurotiales</taxon>
        <taxon>Aspergillaceae</taxon>
        <taxon>Penicillium</taxon>
    </lineage>
</organism>
<sequence length="204" mass="22999">MQSITADRDIGSSQDFGNRVQSLFEPRCNTSTTRATTFKSTRETLFPQTRPSLQLSGQAANELKAHVILPSEEDAFQLLDTIMLYFYEPQHLFDARDVSDRISSFFESGNPQLQDSNIWTLQIFLIFALGKLLRGDTSSDDQLPGLHYFSYVERVLPPLTELRKHGLAAIEVLALMVVYLQNADRKEDAAIYVSLPTSSMSDID</sequence>
<dbReference type="AlphaFoldDB" id="A0A9W9G389"/>
<protein>
    <submittedName>
        <fullName evidence="1">Uncharacterized protein</fullName>
    </submittedName>
</protein>
<proteinExistence type="predicted"/>
<accession>A0A9W9G389</accession>
<evidence type="ECO:0000313" key="2">
    <source>
        <dbReference type="Proteomes" id="UP001149074"/>
    </source>
</evidence>
<evidence type="ECO:0000313" key="1">
    <source>
        <dbReference type="EMBL" id="KAJ5110497.1"/>
    </source>
</evidence>
<dbReference type="CDD" id="cd12148">
    <property type="entry name" value="fungal_TF_MHR"/>
    <property type="match status" value="1"/>
</dbReference>
<dbReference type="GeneID" id="81352505"/>
<comment type="caution">
    <text evidence="1">The sequence shown here is derived from an EMBL/GenBank/DDBJ whole genome shotgun (WGS) entry which is preliminary data.</text>
</comment>
<gene>
    <name evidence="1" type="ORF">N7532_001032</name>
</gene>
<keyword evidence="2" id="KW-1185">Reference proteome</keyword>
<reference evidence="1" key="1">
    <citation type="submission" date="2022-11" db="EMBL/GenBank/DDBJ databases">
        <authorList>
            <person name="Petersen C."/>
        </authorList>
    </citation>
    <scope>NUCLEOTIDE SEQUENCE</scope>
    <source>
        <strain evidence="1">IBT 30761</strain>
    </source>
</reference>
<dbReference type="EMBL" id="JAPQKI010000002">
    <property type="protein sequence ID" value="KAJ5110497.1"/>
    <property type="molecule type" value="Genomic_DNA"/>
</dbReference>
<dbReference type="Proteomes" id="UP001149074">
    <property type="component" value="Unassembled WGS sequence"/>
</dbReference>
<dbReference type="OrthoDB" id="3266505at2759"/>
<dbReference type="RefSeq" id="XP_056478567.1">
    <property type="nucleotide sequence ID" value="XM_056613526.1"/>
</dbReference>
<reference evidence="1" key="2">
    <citation type="journal article" date="2023" name="IMA Fungus">
        <title>Comparative genomic study of the Penicillium genus elucidates a diverse pangenome and 15 lateral gene transfer events.</title>
        <authorList>
            <person name="Petersen C."/>
            <person name="Sorensen T."/>
            <person name="Nielsen M.R."/>
            <person name="Sondergaard T.E."/>
            <person name="Sorensen J.L."/>
            <person name="Fitzpatrick D.A."/>
            <person name="Frisvad J.C."/>
            <person name="Nielsen K.L."/>
        </authorList>
    </citation>
    <scope>NUCLEOTIDE SEQUENCE</scope>
    <source>
        <strain evidence="1">IBT 30761</strain>
    </source>
</reference>